<dbReference type="PANTHER" id="PTHR43133:SF39">
    <property type="entry name" value="SIMILAR TO RNA POLYMERASE SIGMA-E FACTOR"/>
    <property type="match status" value="1"/>
</dbReference>
<gene>
    <name evidence="5" type="ORF">C7S18_18655</name>
</gene>
<keyword evidence="1" id="KW-0805">Transcription regulation</keyword>
<organism evidence="5 6">
    <name type="scientific">Ahniella affigens</name>
    <dbReference type="NCBI Taxonomy" id="2021234"/>
    <lineage>
        <taxon>Bacteria</taxon>
        <taxon>Pseudomonadati</taxon>
        <taxon>Pseudomonadota</taxon>
        <taxon>Gammaproteobacteria</taxon>
        <taxon>Lysobacterales</taxon>
        <taxon>Rhodanobacteraceae</taxon>
        <taxon>Ahniella</taxon>
    </lineage>
</organism>
<dbReference type="PANTHER" id="PTHR43133">
    <property type="entry name" value="RNA POLYMERASE ECF-TYPE SIGMA FACTO"/>
    <property type="match status" value="1"/>
</dbReference>
<keyword evidence="2" id="KW-0731">Sigma factor</keyword>
<evidence type="ECO:0000256" key="3">
    <source>
        <dbReference type="ARBA" id="ARBA00023163"/>
    </source>
</evidence>
<dbReference type="InterPro" id="IPR014284">
    <property type="entry name" value="RNA_pol_sigma-70_dom"/>
</dbReference>
<dbReference type="InterPro" id="IPR053812">
    <property type="entry name" value="HTH_Sigma70_ECF-like"/>
</dbReference>
<accession>A0A2P1PW60</accession>
<evidence type="ECO:0000256" key="2">
    <source>
        <dbReference type="ARBA" id="ARBA00023082"/>
    </source>
</evidence>
<dbReference type="AlphaFoldDB" id="A0A2P1PW60"/>
<feature type="domain" description="RNA polymerase sigma-70 ECF-like HTH" evidence="4">
    <location>
        <begin position="6"/>
        <end position="188"/>
    </location>
</feature>
<dbReference type="GO" id="GO:0016987">
    <property type="term" value="F:sigma factor activity"/>
    <property type="evidence" value="ECO:0007669"/>
    <property type="project" value="UniProtKB-KW"/>
</dbReference>
<dbReference type="InterPro" id="IPR013324">
    <property type="entry name" value="RNA_pol_sigma_r3/r4-like"/>
</dbReference>
<sequence length="190" mass="21276">MNAPTRDFSRILAEFKGGDTDASARLIALIYDDLRRLAGAQLSGANRGRDRTMSATVLVHECYLRIRESVSGRVESKQHFLNLAARIMRQVLCDYARERLADKRGAGAAHTGLEKVDAQLEAEASDMVELDDLLAKLELEHPKAARVFECRYFAGLSEQETADALGVSLRTAQRDWNQARSWLSERMKGH</sequence>
<reference evidence="5 6" key="2">
    <citation type="submission" date="2018-03" db="EMBL/GenBank/DDBJ databases">
        <authorList>
            <person name="Keele B.F."/>
        </authorList>
    </citation>
    <scope>NUCLEOTIDE SEQUENCE [LARGE SCALE GENOMIC DNA]</scope>
    <source>
        <strain evidence="5 6">D13</strain>
    </source>
</reference>
<keyword evidence="3" id="KW-0804">Transcription</keyword>
<keyword evidence="6" id="KW-1185">Reference proteome</keyword>
<dbReference type="OrthoDB" id="128473at2"/>
<name>A0A2P1PW60_9GAMM</name>
<proteinExistence type="predicted"/>
<dbReference type="InterPro" id="IPR036388">
    <property type="entry name" value="WH-like_DNA-bd_sf"/>
</dbReference>
<dbReference type="InterPro" id="IPR011517">
    <property type="entry name" value="RNA_pol_sigma70_ECF-like"/>
</dbReference>
<dbReference type="NCBIfam" id="TIGR02937">
    <property type="entry name" value="sigma70-ECF"/>
    <property type="match status" value="1"/>
</dbReference>
<dbReference type="SUPFAM" id="SSF88659">
    <property type="entry name" value="Sigma3 and sigma4 domains of RNA polymerase sigma factors"/>
    <property type="match status" value="1"/>
</dbReference>
<evidence type="ECO:0000313" key="6">
    <source>
        <dbReference type="Proteomes" id="UP000241074"/>
    </source>
</evidence>
<evidence type="ECO:0000313" key="5">
    <source>
        <dbReference type="EMBL" id="AVP99066.1"/>
    </source>
</evidence>
<dbReference type="NCBIfam" id="TIGR02999">
    <property type="entry name" value="Sig-70_X6"/>
    <property type="match status" value="1"/>
</dbReference>
<dbReference type="KEGG" id="xba:C7S18_18655"/>
<reference evidence="5 6" key="1">
    <citation type="submission" date="2018-03" db="EMBL/GenBank/DDBJ databases">
        <title>Ahniella affigens gen. nov., sp. nov., a gammaproteobacterium isolated from sandy soil near a stream.</title>
        <authorList>
            <person name="Ko Y."/>
            <person name="Kim J.-H."/>
        </authorList>
    </citation>
    <scope>NUCLEOTIDE SEQUENCE [LARGE SCALE GENOMIC DNA]</scope>
    <source>
        <strain evidence="5 6">D13</strain>
    </source>
</reference>
<dbReference type="Gene3D" id="1.10.10.10">
    <property type="entry name" value="Winged helix-like DNA-binding domain superfamily/Winged helix DNA-binding domain"/>
    <property type="match status" value="1"/>
</dbReference>
<protein>
    <submittedName>
        <fullName evidence="5">RNA polymerase subunit sigma</fullName>
    </submittedName>
</protein>
<evidence type="ECO:0000259" key="4">
    <source>
        <dbReference type="Pfam" id="PF07638"/>
    </source>
</evidence>
<evidence type="ECO:0000256" key="1">
    <source>
        <dbReference type="ARBA" id="ARBA00023015"/>
    </source>
</evidence>
<dbReference type="RefSeq" id="WP_106892985.1">
    <property type="nucleotide sequence ID" value="NZ_CP027860.1"/>
</dbReference>
<dbReference type="EMBL" id="CP027860">
    <property type="protein sequence ID" value="AVP99066.1"/>
    <property type="molecule type" value="Genomic_DNA"/>
</dbReference>
<dbReference type="GO" id="GO:0006352">
    <property type="term" value="P:DNA-templated transcription initiation"/>
    <property type="evidence" value="ECO:0007669"/>
    <property type="project" value="InterPro"/>
</dbReference>
<dbReference type="Proteomes" id="UP000241074">
    <property type="component" value="Chromosome"/>
</dbReference>
<dbReference type="Pfam" id="PF07638">
    <property type="entry name" value="Sigma70_ECF"/>
    <property type="match status" value="1"/>
</dbReference>
<dbReference type="InterPro" id="IPR039425">
    <property type="entry name" value="RNA_pol_sigma-70-like"/>
</dbReference>